<protein>
    <submittedName>
        <fullName evidence="3">Helix-turn-helix transcriptional regulator</fullName>
    </submittedName>
</protein>
<accession>A0A5M6I647</accession>
<dbReference type="Proteomes" id="UP000324065">
    <property type="component" value="Unassembled WGS sequence"/>
</dbReference>
<dbReference type="PROSITE" id="PS50943">
    <property type="entry name" value="HTH_CROC1"/>
    <property type="match status" value="1"/>
</dbReference>
<organism evidence="3 4">
    <name type="scientific">Roseospira marina</name>
    <dbReference type="NCBI Taxonomy" id="140057"/>
    <lineage>
        <taxon>Bacteria</taxon>
        <taxon>Pseudomonadati</taxon>
        <taxon>Pseudomonadota</taxon>
        <taxon>Alphaproteobacteria</taxon>
        <taxon>Rhodospirillales</taxon>
        <taxon>Rhodospirillaceae</taxon>
        <taxon>Roseospira</taxon>
    </lineage>
</organism>
<evidence type="ECO:0000256" key="1">
    <source>
        <dbReference type="SAM" id="MobiDB-lite"/>
    </source>
</evidence>
<sequence length="98" mass="10747">MKLRDWRTQHGLTANETAARCGHTWRAVLSWEAGRRMPNPSAMRAIFIATNGAVTPNDFHDLPPQNGVPPQSVSRNVDSESGLCTRKSAGVIRHASAR</sequence>
<proteinExistence type="predicted"/>
<dbReference type="GO" id="GO:0003677">
    <property type="term" value="F:DNA binding"/>
    <property type="evidence" value="ECO:0007669"/>
    <property type="project" value="InterPro"/>
</dbReference>
<dbReference type="Pfam" id="PF01381">
    <property type="entry name" value="HTH_3"/>
    <property type="match status" value="1"/>
</dbReference>
<evidence type="ECO:0000313" key="4">
    <source>
        <dbReference type="Proteomes" id="UP000324065"/>
    </source>
</evidence>
<dbReference type="InterPro" id="IPR010982">
    <property type="entry name" value="Lambda_DNA-bd_dom_sf"/>
</dbReference>
<dbReference type="EMBL" id="VWPJ01000033">
    <property type="protein sequence ID" value="KAA5603721.1"/>
    <property type="molecule type" value="Genomic_DNA"/>
</dbReference>
<gene>
    <name evidence="3" type="ORF">F1188_19460</name>
</gene>
<comment type="caution">
    <text evidence="3">The sequence shown here is derived from an EMBL/GenBank/DDBJ whole genome shotgun (WGS) entry which is preliminary data.</text>
</comment>
<dbReference type="RefSeq" id="WP_150064120.1">
    <property type="nucleotide sequence ID" value="NZ_JACHII010000032.1"/>
</dbReference>
<dbReference type="InterPro" id="IPR001387">
    <property type="entry name" value="Cro/C1-type_HTH"/>
</dbReference>
<name>A0A5M6I647_9PROT</name>
<keyword evidence="4" id="KW-1185">Reference proteome</keyword>
<dbReference type="CDD" id="cd00093">
    <property type="entry name" value="HTH_XRE"/>
    <property type="match status" value="1"/>
</dbReference>
<dbReference type="OrthoDB" id="7605634at2"/>
<dbReference type="AlphaFoldDB" id="A0A5M6I647"/>
<evidence type="ECO:0000259" key="2">
    <source>
        <dbReference type="PROSITE" id="PS50943"/>
    </source>
</evidence>
<evidence type="ECO:0000313" key="3">
    <source>
        <dbReference type="EMBL" id="KAA5603721.1"/>
    </source>
</evidence>
<dbReference type="SUPFAM" id="SSF47413">
    <property type="entry name" value="lambda repressor-like DNA-binding domains"/>
    <property type="match status" value="1"/>
</dbReference>
<dbReference type="Gene3D" id="1.10.260.40">
    <property type="entry name" value="lambda repressor-like DNA-binding domains"/>
    <property type="match status" value="1"/>
</dbReference>
<feature type="domain" description="HTH cro/C1-type" evidence="2">
    <location>
        <begin position="3"/>
        <end position="59"/>
    </location>
</feature>
<feature type="region of interest" description="Disordered" evidence="1">
    <location>
        <begin position="59"/>
        <end position="85"/>
    </location>
</feature>
<reference evidence="3 4" key="1">
    <citation type="submission" date="2019-09" db="EMBL/GenBank/DDBJ databases">
        <title>Genome sequence of Roseospira marina, one of the more divergent members of the non-sulfur purple photosynthetic bacterial family, the Rhodospirillaceae.</title>
        <authorList>
            <person name="Meyer T."/>
            <person name="Kyndt J."/>
        </authorList>
    </citation>
    <scope>NUCLEOTIDE SEQUENCE [LARGE SCALE GENOMIC DNA]</scope>
    <source>
        <strain evidence="3 4">DSM 15113</strain>
    </source>
</reference>